<protein>
    <recommendedName>
        <fullName evidence="4">WRC domain-containing protein</fullName>
    </recommendedName>
</protein>
<evidence type="ECO:0000313" key="5">
    <source>
        <dbReference type="EMBL" id="KAK8935345.1"/>
    </source>
</evidence>
<feature type="region of interest" description="Disordered" evidence="3">
    <location>
        <begin position="175"/>
        <end position="198"/>
    </location>
</feature>
<organism evidence="5 6">
    <name type="scientific">Platanthera zijinensis</name>
    <dbReference type="NCBI Taxonomy" id="2320716"/>
    <lineage>
        <taxon>Eukaryota</taxon>
        <taxon>Viridiplantae</taxon>
        <taxon>Streptophyta</taxon>
        <taxon>Embryophyta</taxon>
        <taxon>Tracheophyta</taxon>
        <taxon>Spermatophyta</taxon>
        <taxon>Magnoliopsida</taxon>
        <taxon>Liliopsida</taxon>
        <taxon>Asparagales</taxon>
        <taxon>Orchidaceae</taxon>
        <taxon>Orchidoideae</taxon>
        <taxon>Orchideae</taxon>
        <taxon>Orchidinae</taxon>
        <taxon>Platanthera</taxon>
    </lineage>
</organism>
<dbReference type="PANTHER" id="PTHR34680">
    <property type="entry name" value="EXPRESSED PROTEIN"/>
    <property type="match status" value="1"/>
</dbReference>
<dbReference type="PANTHER" id="PTHR34680:SF3">
    <property type="entry name" value="EXPRESSED PROTEIN"/>
    <property type="match status" value="1"/>
</dbReference>
<gene>
    <name evidence="5" type="ORF">KSP39_PZI013290</name>
</gene>
<dbReference type="Proteomes" id="UP001418222">
    <property type="component" value="Unassembled WGS sequence"/>
</dbReference>
<evidence type="ECO:0000256" key="1">
    <source>
        <dbReference type="ARBA" id="ARBA00023242"/>
    </source>
</evidence>
<dbReference type="Pfam" id="PF08879">
    <property type="entry name" value="WRC"/>
    <property type="match status" value="1"/>
</dbReference>
<feature type="region of interest" description="Disordered" evidence="3">
    <location>
        <begin position="74"/>
        <end position="145"/>
    </location>
</feature>
<proteinExistence type="predicted"/>
<comment type="caution">
    <text evidence="2">Lacks conserved residue(s) required for the propagation of feature annotation.</text>
</comment>
<keyword evidence="6" id="KW-1185">Reference proteome</keyword>
<evidence type="ECO:0000259" key="4">
    <source>
        <dbReference type="PROSITE" id="PS51667"/>
    </source>
</evidence>
<feature type="compositionally biased region" description="Basic and acidic residues" evidence="3">
    <location>
        <begin position="106"/>
        <end position="129"/>
    </location>
</feature>
<dbReference type="PROSITE" id="PS51667">
    <property type="entry name" value="WRC"/>
    <property type="match status" value="1"/>
</dbReference>
<feature type="compositionally biased region" description="Basic residues" evidence="3">
    <location>
        <begin position="264"/>
        <end position="291"/>
    </location>
</feature>
<reference evidence="5 6" key="1">
    <citation type="journal article" date="2022" name="Nat. Plants">
        <title>Genomes of leafy and leafless Platanthera orchids illuminate the evolution of mycoheterotrophy.</title>
        <authorList>
            <person name="Li M.H."/>
            <person name="Liu K.W."/>
            <person name="Li Z."/>
            <person name="Lu H.C."/>
            <person name="Ye Q.L."/>
            <person name="Zhang D."/>
            <person name="Wang J.Y."/>
            <person name="Li Y.F."/>
            <person name="Zhong Z.M."/>
            <person name="Liu X."/>
            <person name="Yu X."/>
            <person name="Liu D.K."/>
            <person name="Tu X.D."/>
            <person name="Liu B."/>
            <person name="Hao Y."/>
            <person name="Liao X.Y."/>
            <person name="Jiang Y.T."/>
            <person name="Sun W.H."/>
            <person name="Chen J."/>
            <person name="Chen Y.Q."/>
            <person name="Ai Y."/>
            <person name="Zhai J.W."/>
            <person name="Wu S.S."/>
            <person name="Zhou Z."/>
            <person name="Hsiao Y.Y."/>
            <person name="Wu W.L."/>
            <person name="Chen Y.Y."/>
            <person name="Lin Y.F."/>
            <person name="Hsu J.L."/>
            <person name="Li C.Y."/>
            <person name="Wang Z.W."/>
            <person name="Zhao X."/>
            <person name="Zhong W.Y."/>
            <person name="Ma X.K."/>
            <person name="Ma L."/>
            <person name="Huang J."/>
            <person name="Chen G.Z."/>
            <person name="Huang M.Z."/>
            <person name="Huang L."/>
            <person name="Peng D.H."/>
            <person name="Luo Y.B."/>
            <person name="Zou S.Q."/>
            <person name="Chen S.P."/>
            <person name="Lan S."/>
            <person name="Tsai W.C."/>
            <person name="Van de Peer Y."/>
            <person name="Liu Z.J."/>
        </authorList>
    </citation>
    <scope>NUCLEOTIDE SEQUENCE [LARGE SCALE GENOMIC DNA]</scope>
    <source>
        <strain evidence="5">Lor287</strain>
    </source>
</reference>
<name>A0AAP0BCQ2_9ASPA</name>
<feature type="region of interest" description="Disordered" evidence="3">
    <location>
        <begin position="222"/>
        <end position="291"/>
    </location>
</feature>
<evidence type="ECO:0000256" key="3">
    <source>
        <dbReference type="SAM" id="MobiDB-lite"/>
    </source>
</evidence>
<dbReference type="AlphaFoldDB" id="A0AAP0BCQ2"/>
<evidence type="ECO:0000256" key="2">
    <source>
        <dbReference type="PROSITE-ProRule" id="PRU01002"/>
    </source>
</evidence>
<dbReference type="EMBL" id="JBBWWQ010000011">
    <property type="protein sequence ID" value="KAK8935345.1"/>
    <property type="molecule type" value="Genomic_DNA"/>
</dbReference>
<keyword evidence="1" id="KW-0539">Nucleus</keyword>
<accession>A0AAP0BCQ2</accession>
<evidence type="ECO:0000313" key="6">
    <source>
        <dbReference type="Proteomes" id="UP001418222"/>
    </source>
</evidence>
<dbReference type="InterPro" id="IPR014977">
    <property type="entry name" value="WRC_dom"/>
</dbReference>
<comment type="caution">
    <text evidence="5">The sequence shown here is derived from an EMBL/GenBank/DDBJ whole genome shotgun (WGS) entry which is preliminary data.</text>
</comment>
<feature type="domain" description="WRC" evidence="4">
    <location>
        <begin position="132"/>
        <end position="176"/>
    </location>
</feature>
<feature type="compositionally biased region" description="Basic and acidic residues" evidence="3">
    <location>
        <begin position="86"/>
        <end position="96"/>
    </location>
</feature>
<sequence length="291" mass="32977">MVGEEDEEGYRSLRLHVSARFHIRMRMPKMLVSTSPPPPPAPWVSSASLSVHFWSTIRSTSLHLLEISTEEGFAKSNEEEEMEMDGVVKSDCKSKEEEEDDESLEEIVKDKKEMSDEKRPSSRDSRESAEAEAAGMKCKKTDGKGWHCKRAAQIPHSLCSYHLTQVRSYRTRFEDQIHGNGSRGNSKRREKPASAGETGGVASNYYYYSVIGPWWGKRRGPINGRESSESDISAQEHDDNTDNVGVGDDEEEDDEGSRCDHVIYKNKRPLNKKKKKRGRKPVKARSLKSLL</sequence>